<dbReference type="InterPro" id="IPR036390">
    <property type="entry name" value="WH_DNA-bd_sf"/>
</dbReference>
<evidence type="ECO:0000256" key="2">
    <source>
        <dbReference type="ARBA" id="ARBA00022679"/>
    </source>
</evidence>
<evidence type="ECO:0000259" key="5">
    <source>
        <dbReference type="Pfam" id="PF08100"/>
    </source>
</evidence>
<dbReference type="Gene3D" id="3.40.50.150">
    <property type="entry name" value="Vaccinia Virus protein VP39"/>
    <property type="match status" value="1"/>
</dbReference>
<dbReference type="InterPro" id="IPR029063">
    <property type="entry name" value="SAM-dependent_MTases_sf"/>
</dbReference>
<dbReference type="Gene3D" id="1.10.287.1350">
    <property type="match status" value="1"/>
</dbReference>
<organism evidence="6 7">
    <name type="scientific">Micromonospora humida</name>
    <dbReference type="NCBI Taxonomy" id="2809018"/>
    <lineage>
        <taxon>Bacteria</taxon>
        <taxon>Bacillati</taxon>
        <taxon>Actinomycetota</taxon>
        <taxon>Actinomycetes</taxon>
        <taxon>Micromonosporales</taxon>
        <taxon>Micromonosporaceae</taxon>
        <taxon>Micromonospora</taxon>
    </lineage>
</organism>
<dbReference type="SUPFAM" id="SSF46785">
    <property type="entry name" value="Winged helix' DNA-binding domain"/>
    <property type="match status" value="1"/>
</dbReference>
<evidence type="ECO:0000313" key="7">
    <source>
        <dbReference type="Proteomes" id="UP001518872"/>
    </source>
</evidence>
<evidence type="ECO:0000259" key="4">
    <source>
        <dbReference type="Pfam" id="PF00891"/>
    </source>
</evidence>
<dbReference type="PANTHER" id="PTHR43712">
    <property type="entry name" value="PUTATIVE (AFU_ORTHOLOGUE AFUA_4G14580)-RELATED"/>
    <property type="match status" value="1"/>
</dbReference>
<proteinExistence type="predicted"/>
<dbReference type="InterPro" id="IPR012967">
    <property type="entry name" value="COMT_dimerisation"/>
</dbReference>
<comment type="caution">
    <text evidence="6">The sequence shown here is derived from an EMBL/GenBank/DDBJ whole genome shotgun (WGS) entry which is preliminary data.</text>
</comment>
<dbReference type="Pfam" id="PF00891">
    <property type="entry name" value="Methyltransf_2"/>
    <property type="match status" value="1"/>
</dbReference>
<gene>
    <name evidence="6" type="ORF">JQX11_12605</name>
</gene>
<dbReference type="SUPFAM" id="SSF53335">
    <property type="entry name" value="S-adenosyl-L-methionine-dependent methyltransferases"/>
    <property type="match status" value="1"/>
</dbReference>
<dbReference type="PIRSF" id="PIRSF005739">
    <property type="entry name" value="O-mtase"/>
    <property type="match status" value="1"/>
</dbReference>
<accession>A0ABS2IS66</accession>
<protein>
    <recommendedName>
        <fullName evidence="8">O-methyltransferase</fullName>
    </recommendedName>
</protein>
<dbReference type="InterPro" id="IPR001077">
    <property type="entry name" value="COMT_C"/>
</dbReference>
<keyword evidence="7" id="KW-1185">Reference proteome</keyword>
<evidence type="ECO:0000256" key="1">
    <source>
        <dbReference type="ARBA" id="ARBA00022603"/>
    </source>
</evidence>
<sequence length="333" mass="36008">MEILKLAISGWFARALAVFIRLEIPDILGDGAMTAAELARRTDTDPQVLYRLLQMLTVPGVVVHTGDEFRLAEGHEMLRADHPYTLRHFVILSAELYDDAFAGLMHTVKTGRSGFKEVFGESLYEYLETHPDDADLFDRGMVDLAGPIAACLVAVHDFSGVTSIVDVGGGSGGLLPGLLTANPVMQGTVVDRPSVCARGPATLARVTDKTVIDRITFAPSDFFTEVPAGADRYVLKNVLHDWTYDNCVRILRTVATALAGSPPGARLLVVEPLVETDLDGWRAVFQAVACDEGTLGLDEEELRRALTEAGLTVESVTPLPTGHKLLETSLRPA</sequence>
<dbReference type="RefSeq" id="WP_204925164.1">
    <property type="nucleotide sequence ID" value="NZ_JAFEUC010000005.1"/>
</dbReference>
<dbReference type="Gene3D" id="1.10.10.10">
    <property type="entry name" value="Winged helix-like DNA-binding domain superfamily/Winged helix DNA-binding domain"/>
    <property type="match status" value="1"/>
</dbReference>
<evidence type="ECO:0000313" key="6">
    <source>
        <dbReference type="EMBL" id="MBM7077187.1"/>
    </source>
</evidence>
<dbReference type="Proteomes" id="UP001518872">
    <property type="component" value="Unassembled WGS sequence"/>
</dbReference>
<evidence type="ECO:0008006" key="8">
    <source>
        <dbReference type="Google" id="ProtNLM"/>
    </source>
</evidence>
<feature type="domain" description="O-methyltransferase C-terminal" evidence="4">
    <location>
        <begin position="102"/>
        <end position="280"/>
    </location>
</feature>
<dbReference type="InterPro" id="IPR016461">
    <property type="entry name" value="COMT-like"/>
</dbReference>
<evidence type="ECO:0000256" key="3">
    <source>
        <dbReference type="ARBA" id="ARBA00022691"/>
    </source>
</evidence>
<dbReference type="PANTHER" id="PTHR43712:SF2">
    <property type="entry name" value="O-METHYLTRANSFERASE CICE"/>
    <property type="match status" value="1"/>
</dbReference>
<dbReference type="EMBL" id="JAFEUC010000005">
    <property type="protein sequence ID" value="MBM7077187.1"/>
    <property type="molecule type" value="Genomic_DNA"/>
</dbReference>
<reference evidence="6 7" key="1">
    <citation type="submission" date="2021-02" db="EMBL/GenBank/DDBJ databases">
        <authorList>
            <person name="Ra J.-S."/>
        </authorList>
    </citation>
    <scope>NUCLEOTIDE SEQUENCE [LARGE SCALE GENOMIC DNA]</scope>
    <source>
        <strain evidence="6 7">MMS20-R1-14</strain>
    </source>
</reference>
<dbReference type="InterPro" id="IPR036388">
    <property type="entry name" value="WH-like_DNA-bd_sf"/>
</dbReference>
<feature type="domain" description="O-methyltransferase dimerisation" evidence="5">
    <location>
        <begin position="11"/>
        <end position="63"/>
    </location>
</feature>
<name>A0ABS2IS66_9ACTN</name>
<keyword evidence="3" id="KW-0949">S-adenosyl-L-methionine</keyword>
<dbReference type="PROSITE" id="PS51683">
    <property type="entry name" value="SAM_OMT_II"/>
    <property type="match status" value="1"/>
</dbReference>
<dbReference type="Pfam" id="PF08100">
    <property type="entry name" value="Dimerisation"/>
    <property type="match status" value="1"/>
</dbReference>
<keyword evidence="2" id="KW-0808">Transferase</keyword>
<keyword evidence="1" id="KW-0489">Methyltransferase</keyword>